<proteinExistence type="predicted"/>
<evidence type="ECO:0000256" key="2">
    <source>
        <dbReference type="ARBA" id="ARBA00034247"/>
    </source>
</evidence>
<dbReference type="InterPro" id="IPR029787">
    <property type="entry name" value="Nucleotide_cyclase"/>
</dbReference>
<dbReference type="SUPFAM" id="SSF55073">
    <property type="entry name" value="Nucleotide cyclase"/>
    <property type="match status" value="1"/>
</dbReference>
<dbReference type="Pfam" id="PF00990">
    <property type="entry name" value="GGDEF"/>
    <property type="match status" value="1"/>
</dbReference>
<evidence type="ECO:0000256" key="3">
    <source>
        <dbReference type="SAM" id="Coils"/>
    </source>
</evidence>
<dbReference type="EMBL" id="QFBC01000039">
    <property type="protein sequence ID" value="PWE52082.1"/>
    <property type="molecule type" value="Genomic_DNA"/>
</dbReference>
<evidence type="ECO:0000256" key="1">
    <source>
        <dbReference type="ARBA" id="ARBA00012528"/>
    </source>
</evidence>
<comment type="catalytic activity">
    <reaction evidence="2">
        <text>2 GTP = 3',3'-c-di-GMP + 2 diphosphate</text>
        <dbReference type="Rhea" id="RHEA:24898"/>
        <dbReference type="ChEBI" id="CHEBI:33019"/>
        <dbReference type="ChEBI" id="CHEBI:37565"/>
        <dbReference type="ChEBI" id="CHEBI:58805"/>
        <dbReference type="EC" id="2.7.7.65"/>
    </reaction>
</comment>
<feature type="domain" description="GGDEF" evidence="4">
    <location>
        <begin position="199"/>
        <end position="331"/>
    </location>
</feature>
<feature type="coiled-coil region" evidence="3">
    <location>
        <begin position="145"/>
        <end position="172"/>
    </location>
</feature>
<dbReference type="AlphaFoldDB" id="A0A2U2DFL1"/>
<sequence length="349" mass="38802">MGRAKHLGHRVIAIMDRVGVAPLVRNYHLFYTCVANSDPAIRKAVRDLGRFPSQKEIDRVIDQFCPEANDSYTMRTHQNIFLGTLDEFVQRLKKEGVELSSFNDVIGRVTNSLAQPAGGGRLTQDVLSKIAEILSEAGNRRVVATESLLRQLQENRNEVDALRSELIELRKIANTDSLTGLANRRAFDDKLSQLMGQKTHFVLLLADLDHFKQINDEHGHAFGDQVLKAAAQVLRKSMGDDIFLARTGGEEFAAIVPDASPDQAFRIAERLRLSMQANHVRKNKEDVAVTISVGLAQSRSFAASNDVYEAADMALYQSKHAGRNRVSGHVSANEITSDNRYRLYSGTDS</sequence>
<dbReference type="Gene3D" id="3.30.70.270">
    <property type="match status" value="1"/>
</dbReference>
<evidence type="ECO:0000313" key="6">
    <source>
        <dbReference type="Proteomes" id="UP000245252"/>
    </source>
</evidence>
<reference evidence="5 6" key="1">
    <citation type="submission" date="2018-05" db="EMBL/GenBank/DDBJ databases">
        <title>The draft genome of strain NS-104.</title>
        <authorList>
            <person name="Hang P."/>
            <person name="Jiang J."/>
        </authorList>
    </citation>
    <scope>NUCLEOTIDE SEQUENCE [LARGE SCALE GENOMIC DNA]</scope>
    <source>
        <strain evidence="5 6">NS-104</strain>
    </source>
</reference>
<dbReference type="PROSITE" id="PS50887">
    <property type="entry name" value="GGDEF"/>
    <property type="match status" value="1"/>
</dbReference>
<keyword evidence="3" id="KW-0175">Coiled coil</keyword>
<gene>
    <name evidence="5" type="ORF">DEM27_32965</name>
</gene>
<keyword evidence="6" id="KW-1185">Reference proteome</keyword>
<dbReference type="PANTHER" id="PTHR45138">
    <property type="entry name" value="REGULATORY COMPONENTS OF SENSORY TRANSDUCTION SYSTEM"/>
    <property type="match status" value="1"/>
</dbReference>
<dbReference type="SMART" id="SM00267">
    <property type="entry name" value="GGDEF"/>
    <property type="match status" value="1"/>
</dbReference>
<dbReference type="PANTHER" id="PTHR45138:SF9">
    <property type="entry name" value="DIGUANYLATE CYCLASE DGCM-RELATED"/>
    <property type="match status" value="1"/>
</dbReference>
<dbReference type="OrthoDB" id="9812260at2"/>
<dbReference type="Proteomes" id="UP000245252">
    <property type="component" value="Unassembled WGS sequence"/>
</dbReference>
<dbReference type="InterPro" id="IPR050469">
    <property type="entry name" value="Diguanylate_Cyclase"/>
</dbReference>
<dbReference type="FunFam" id="3.30.70.270:FF:000001">
    <property type="entry name" value="Diguanylate cyclase domain protein"/>
    <property type="match status" value="1"/>
</dbReference>
<name>A0A2U2DFL1_9HYPH</name>
<accession>A0A2U2DFL1</accession>
<dbReference type="InterPro" id="IPR000160">
    <property type="entry name" value="GGDEF_dom"/>
</dbReference>
<organism evidence="5 6">
    <name type="scientific">Metarhizobium album</name>
    <dbReference type="NCBI Taxonomy" id="2182425"/>
    <lineage>
        <taxon>Bacteria</taxon>
        <taxon>Pseudomonadati</taxon>
        <taxon>Pseudomonadota</taxon>
        <taxon>Alphaproteobacteria</taxon>
        <taxon>Hyphomicrobiales</taxon>
        <taxon>Rhizobiaceae</taxon>
        <taxon>Metarhizobium</taxon>
    </lineage>
</organism>
<evidence type="ECO:0000313" key="5">
    <source>
        <dbReference type="EMBL" id="PWE52082.1"/>
    </source>
</evidence>
<dbReference type="NCBIfam" id="TIGR00254">
    <property type="entry name" value="GGDEF"/>
    <property type="match status" value="1"/>
</dbReference>
<comment type="caution">
    <text evidence="5">The sequence shown here is derived from an EMBL/GenBank/DDBJ whole genome shotgun (WGS) entry which is preliminary data.</text>
</comment>
<evidence type="ECO:0000259" key="4">
    <source>
        <dbReference type="PROSITE" id="PS50887"/>
    </source>
</evidence>
<dbReference type="GO" id="GO:0052621">
    <property type="term" value="F:diguanylate cyclase activity"/>
    <property type="evidence" value="ECO:0007669"/>
    <property type="project" value="UniProtKB-EC"/>
</dbReference>
<protein>
    <recommendedName>
        <fullName evidence="1">diguanylate cyclase</fullName>
        <ecNumber evidence="1">2.7.7.65</ecNumber>
    </recommendedName>
</protein>
<dbReference type="EC" id="2.7.7.65" evidence="1"/>
<dbReference type="CDD" id="cd01949">
    <property type="entry name" value="GGDEF"/>
    <property type="match status" value="1"/>
</dbReference>
<dbReference type="InterPro" id="IPR043128">
    <property type="entry name" value="Rev_trsase/Diguanyl_cyclase"/>
</dbReference>